<organism evidence="2 3">
    <name type="scientific">Anaerocolumna xylanovorans DSM 12503</name>
    <dbReference type="NCBI Taxonomy" id="1121345"/>
    <lineage>
        <taxon>Bacteria</taxon>
        <taxon>Bacillati</taxon>
        <taxon>Bacillota</taxon>
        <taxon>Clostridia</taxon>
        <taxon>Lachnospirales</taxon>
        <taxon>Lachnospiraceae</taxon>
        <taxon>Anaerocolumna</taxon>
    </lineage>
</organism>
<proteinExistence type="predicted"/>
<dbReference type="OrthoDB" id="4772335at2"/>
<dbReference type="Proteomes" id="UP000184612">
    <property type="component" value="Unassembled WGS sequence"/>
</dbReference>
<dbReference type="Pfam" id="PF06445">
    <property type="entry name" value="GyrI-like"/>
    <property type="match status" value="1"/>
</dbReference>
<dbReference type="EMBL" id="FRFD01000006">
    <property type="protein sequence ID" value="SHO49126.1"/>
    <property type="molecule type" value="Genomic_DNA"/>
</dbReference>
<sequence length="216" mass="25104">MDKVDYKKAFKELYQPEATPKIIDVPAMRFIQVDGHGDPNEPGGEYQEAVEILYALSYTIKMLFKKEQAPAGYVDYVVLPLEGLWQVENNEEFDGTQKEKLYWTSMIRQPDFVDEAVFKIAVQLTRRKKPHLTLEKARLVTFTEGLCVQCMHIGSFDEEPVTLEKMKHFTENNNFVFDLSEERQHHEIYLSDPRKGSSSNMKTVLRYPVRALCSEN</sequence>
<dbReference type="AlphaFoldDB" id="A0A1M7Y987"/>
<reference evidence="2 3" key="1">
    <citation type="submission" date="2016-12" db="EMBL/GenBank/DDBJ databases">
        <authorList>
            <person name="Song W.-J."/>
            <person name="Kurnit D.M."/>
        </authorList>
    </citation>
    <scope>NUCLEOTIDE SEQUENCE [LARGE SCALE GENOMIC DNA]</scope>
    <source>
        <strain evidence="2 3">DSM 12503</strain>
    </source>
</reference>
<evidence type="ECO:0000259" key="1">
    <source>
        <dbReference type="Pfam" id="PF06445"/>
    </source>
</evidence>
<dbReference type="InterPro" id="IPR029442">
    <property type="entry name" value="GyrI-like"/>
</dbReference>
<evidence type="ECO:0000313" key="2">
    <source>
        <dbReference type="EMBL" id="SHO49126.1"/>
    </source>
</evidence>
<dbReference type="InterPro" id="IPR011256">
    <property type="entry name" value="Reg_factor_effector_dom_sf"/>
</dbReference>
<protein>
    <recommendedName>
        <fullName evidence="1">GyrI-like small molecule binding domain-containing protein</fullName>
    </recommendedName>
</protein>
<dbReference type="Gene3D" id="3.20.80.10">
    <property type="entry name" value="Regulatory factor, effector binding domain"/>
    <property type="match status" value="1"/>
</dbReference>
<keyword evidence="3" id="KW-1185">Reference proteome</keyword>
<feature type="domain" description="GyrI-like small molecule binding" evidence="1">
    <location>
        <begin position="19"/>
        <end position="209"/>
    </location>
</feature>
<dbReference type="PIRSF" id="PIRSF031644">
    <property type="entry name" value="UCP031644"/>
    <property type="match status" value="1"/>
</dbReference>
<gene>
    <name evidence="2" type="ORF">SAMN02745217_02138</name>
</gene>
<name>A0A1M7Y987_9FIRM</name>
<accession>A0A1M7Y987</accession>
<dbReference type="RefSeq" id="WP_073589082.1">
    <property type="nucleotide sequence ID" value="NZ_FRFD01000006.1"/>
</dbReference>
<dbReference type="InterPro" id="IPR008319">
    <property type="entry name" value="GyrI-like_CCH_Lin2189-like"/>
</dbReference>
<evidence type="ECO:0000313" key="3">
    <source>
        <dbReference type="Proteomes" id="UP000184612"/>
    </source>
</evidence>